<feature type="compositionally biased region" description="Basic and acidic residues" evidence="1">
    <location>
        <begin position="70"/>
        <end position="88"/>
    </location>
</feature>
<evidence type="ECO:0000313" key="4">
    <source>
        <dbReference type="Proteomes" id="UP000053424"/>
    </source>
</evidence>
<dbReference type="GO" id="GO:0031267">
    <property type="term" value="F:small GTPase binding"/>
    <property type="evidence" value="ECO:0007669"/>
    <property type="project" value="TreeGrafter"/>
</dbReference>
<dbReference type="InterPro" id="IPR035969">
    <property type="entry name" value="Rab-GAP_TBC_sf"/>
</dbReference>
<dbReference type="SMART" id="SM00164">
    <property type="entry name" value="TBC"/>
    <property type="match status" value="1"/>
</dbReference>
<protein>
    <recommendedName>
        <fullName evidence="2">Rab-GAP TBC domain-containing protein</fullName>
    </recommendedName>
</protein>
<dbReference type="AlphaFoldDB" id="A0A0C2Z373"/>
<sequence>MEAPTLVLVPPTPLRFDIPPTAPSNPQQRQARSNSRRESSDAIFSIYSMYGDEQNPRASTSWTPVPAGSSKHDRPDVAPPPRVDDKRISSLSPEAYEDSDLAYYSPEPDTELPPATTTGSNNGTVGMGASPRASLATNSSPRPPSSYATPPSLRAPSDLFEDSRLASDSHTRTSDISTTSYTPGSKEFRRSRSPHSKRSSQSSSEQQDRSLRELPPLPPSIHPTPSPTPPPREPSPQGLLTPKTSMKFQWKHPPPVSSPSSKVSLVPSEGEDMDGFHVRNTYAQLEVSGVKGDGYEEGVERTRARVGTSRASQLQAEAALGDGHEKKRDLDSKEIQVLQSVDRYGFDSITSHDRLVLLNSTPLFKKLSPAPAGPPSAPANATTVNALPPVSVPPKEASRISKWTRMLLPQKREFGGNVEAWLLNPSKESKLRERTYKGIPDRWRRAAWDLFITRFSGMTPRNHQTLVEEYRDGLKKPSTYDIQIDLDVPRTISGHIMFRTRYGAGQRSLFHVLHSFSLRCPTCGYVQGMGPIAATLLCYFEPERVYAALVALHDAYKLHDVFSPGFPGMLEAIYIQERIMQSTMPAVYEAFRKHMISTTSYATKWYITLFANSVPFQTQLRLWDVFLLEGYDVYIAVAVAIVWVYRDHITSSSANFETILSLLSSFFVPGDENMLMSWIETTLGDKKLRSSMANWRRDWKALVASGKDGTALL</sequence>
<feature type="compositionally biased region" description="Pro residues" evidence="1">
    <location>
        <begin position="215"/>
        <end position="234"/>
    </location>
</feature>
<reference evidence="3 4" key="1">
    <citation type="submission" date="2014-04" db="EMBL/GenBank/DDBJ databases">
        <authorList>
            <consortium name="DOE Joint Genome Institute"/>
            <person name="Kuo A."/>
            <person name="Gay G."/>
            <person name="Dore J."/>
            <person name="Kohler A."/>
            <person name="Nagy L.G."/>
            <person name="Floudas D."/>
            <person name="Copeland A."/>
            <person name="Barry K.W."/>
            <person name="Cichocki N."/>
            <person name="Veneault-Fourrey C."/>
            <person name="LaButti K."/>
            <person name="Lindquist E.A."/>
            <person name="Lipzen A."/>
            <person name="Lundell T."/>
            <person name="Morin E."/>
            <person name="Murat C."/>
            <person name="Sun H."/>
            <person name="Tunlid A."/>
            <person name="Henrissat B."/>
            <person name="Grigoriev I.V."/>
            <person name="Hibbett D.S."/>
            <person name="Martin F."/>
            <person name="Nordberg H.P."/>
            <person name="Cantor M.N."/>
            <person name="Hua S.X."/>
        </authorList>
    </citation>
    <scope>NUCLEOTIDE SEQUENCE [LARGE SCALE GENOMIC DNA]</scope>
    <source>
        <strain evidence="4">h7</strain>
    </source>
</reference>
<accession>A0A0C2Z373</accession>
<dbReference type="Pfam" id="PF00566">
    <property type="entry name" value="RabGAP-TBC"/>
    <property type="match status" value="1"/>
</dbReference>
<dbReference type="PANTHER" id="PTHR47219">
    <property type="entry name" value="RAB GTPASE-ACTIVATING PROTEIN 1-LIKE"/>
    <property type="match status" value="1"/>
</dbReference>
<keyword evidence="4" id="KW-1185">Reference proteome</keyword>
<dbReference type="GO" id="GO:0005096">
    <property type="term" value="F:GTPase activator activity"/>
    <property type="evidence" value="ECO:0007669"/>
    <property type="project" value="TreeGrafter"/>
</dbReference>
<dbReference type="Gene3D" id="1.10.472.80">
    <property type="entry name" value="Ypt/Rab-GAP domain of gyp1p, domain 3"/>
    <property type="match status" value="1"/>
</dbReference>
<dbReference type="Gene3D" id="1.10.8.270">
    <property type="entry name" value="putative rabgap domain of human tbc1 domain family member 14 like domains"/>
    <property type="match status" value="1"/>
</dbReference>
<evidence type="ECO:0000259" key="2">
    <source>
        <dbReference type="PROSITE" id="PS50086"/>
    </source>
</evidence>
<feature type="compositionally biased region" description="Basic and acidic residues" evidence="1">
    <location>
        <begin position="161"/>
        <end position="173"/>
    </location>
</feature>
<feature type="compositionally biased region" description="Polar residues" evidence="1">
    <location>
        <begin position="174"/>
        <end position="183"/>
    </location>
</feature>
<evidence type="ECO:0000256" key="1">
    <source>
        <dbReference type="SAM" id="MobiDB-lite"/>
    </source>
</evidence>
<dbReference type="EMBL" id="KN831769">
    <property type="protein sequence ID" value="KIM47707.1"/>
    <property type="molecule type" value="Genomic_DNA"/>
</dbReference>
<name>A0A0C2Z373_HEBCY</name>
<feature type="compositionally biased region" description="Low complexity" evidence="1">
    <location>
        <begin position="258"/>
        <end position="268"/>
    </location>
</feature>
<evidence type="ECO:0000313" key="3">
    <source>
        <dbReference type="EMBL" id="KIM47707.1"/>
    </source>
</evidence>
<proteinExistence type="predicted"/>
<gene>
    <name evidence="3" type="ORF">M413DRAFT_439380</name>
</gene>
<feature type="domain" description="Rab-GAP TBC" evidence="2">
    <location>
        <begin position="438"/>
        <end position="630"/>
    </location>
</feature>
<dbReference type="InterPro" id="IPR000195">
    <property type="entry name" value="Rab-GAP-TBC_dom"/>
</dbReference>
<feature type="compositionally biased region" description="Polar residues" evidence="1">
    <location>
        <begin position="115"/>
        <end position="124"/>
    </location>
</feature>
<dbReference type="STRING" id="686832.A0A0C2Z373"/>
<dbReference type="SUPFAM" id="SSF47923">
    <property type="entry name" value="Ypt/Rab-GAP domain of gyp1p"/>
    <property type="match status" value="2"/>
</dbReference>
<dbReference type="PROSITE" id="PS50086">
    <property type="entry name" value="TBC_RABGAP"/>
    <property type="match status" value="1"/>
</dbReference>
<dbReference type="InterPro" id="IPR050302">
    <property type="entry name" value="Rab_GAP_TBC_domain"/>
</dbReference>
<dbReference type="Proteomes" id="UP000053424">
    <property type="component" value="Unassembled WGS sequence"/>
</dbReference>
<feature type="region of interest" description="Disordered" evidence="1">
    <location>
        <begin position="1"/>
        <end position="272"/>
    </location>
</feature>
<dbReference type="OrthoDB" id="294251at2759"/>
<feature type="compositionally biased region" description="Basic residues" evidence="1">
    <location>
        <begin position="189"/>
        <end position="198"/>
    </location>
</feature>
<dbReference type="FunFam" id="1.10.8.270:FF:000023">
    <property type="entry name" value="TBC domain-containing protein C1778.09"/>
    <property type="match status" value="1"/>
</dbReference>
<dbReference type="PANTHER" id="PTHR47219:SF9">
    <property type="entry name" value="GTPASE ACTIVATING PROTEIN AND CENTROSOME-ASSOCIATED, ISOFORM B"/>
    <property type="match status" value="1"/>
</dbReference>
<dbReference type="HOGENOM" id="CLU_014848_0_0_1"/>
<reference evidence="4" key="2">
    <citation type="submission" date="2015-01" db="EMBL/GenBank/DDBJ databases">
        <title>Evolutionary Origins and Diversification of the Mycorrhizal Mutualists.</title>
        <authorList>
            <consortium name="DOE Joint Genome Institute"/>
            <consortium name="Mycorrhizal Genomics Consortium"/>
            <person name="Kohler A."/>
            <person name="Kuo A."/>
            <person name="Nagy L.G."/>
            <person name="Floudas D."/>
            <person name="Copeland A."/>
            <person name="Barry K.W."/>
            <person name="Cichocki N."/>
            <person name="Veneault-Fourrey C."/>
            <person name="LaButti K."/>
            <person name="Lindquist E.A."/>
            <person name="Lipzen A."/>
            <person name="Lundell T."/>
            <person name="Morin E."/>
            <person name="Murat C."/>
            <person name="Riley R."/>
            <person name="Ohm R."/>
            <person name="Sun H."/>
            <person name="Tunlid A."/>
            <person name="Henrissat B."/>
            <person name="Grigoriev I.V."/>
            <person name="Hibbett D.S."/>
            <person name="Martin F."/>
        </authorList>
    </citation>
    <scope>NUCLEOTIDE SEQUENCE [LARGE SCALE GENOMIC DNA]</scope>
    <source>
        <strain evidence="4">h7</strain>
    </source>
</reference>
<feature type="compositionally biased region" description="Polar residues" evidence="1">
    <location>
        <begin position="24"/>
        <end position="33"/>
    </location>
</feature>
<organism evidence="3 4">
    <name type="scientific">Hebeloma cylindrosporum</name>
    <dbReference type="NCBI Taxonomy" id="76867"/>
    <lineage>
        <taxon>Eukaryota</taxon>
        <taxon>Fungi</taxon>
        <taxon>Dikarya</taxon>
        <taxon>Basidiomycota</taxon>
        <taxon>Agaricomycotina</taxon>
        <taxon>Agaricomycetes</taxon>
        <taxon>Agaricomycetidae</taxon>
        <taxon>Agaricales</taxon>
        <taxon>Agaricineae</taxon>
        <taxon>Hymenogastraceae</taxon>
        <taxon>Hebeloma</taxon>
    </lineage>
</organism>